<comment type="caution">
    <text evidence="1">The sequence shown here is derived from an EMBL/GenBank/DDBJ whole genome shotgun (WGS) entry which is preliminary data.</text>
</comment>
<sequence length="308" mass="34239">MSFVATHNSYAYGNQVAATQNYNIEIQLKDGVRVFLLAALKNPDPTRTDIVLCHTSCELLNAGTVTNTLKYFTVFLQNNPNDIITIFWRNDFSNLTSANFKTAFDEANLTSYCYTQPLGADWPTMASIIKSGKRVINFLDSGADDKRLPLYMMNHFLYSVISGIEIPARSIVNVTNSVSLSNQAQNCTNIFRQFPNFIAVDFYDQGTKTQNVFSVVANYNGVPYVPQTYGNGSLLSTTNSANIIIKNSLFNALISLLLLTLSELKDLCVTCGISARGNKWDIIIGGAQDRVGEAKEVIWDDERVVDWT</sequence>
<reference evidence="1" key="1">
    <citation type="submission" date="2021-06" db="EMBL/GenBank/DDBJ databases">
        <authorList>
            <person name="Kallberg Y."/>
            <person name="Tangrot J."/>
            <person name="Rosling A."/>
        </authorList>
    </citation>
    <scope>NUCLEOTIDE SEQUENCE</scope>
    <source>
        <strain evidence="1">AU212A</strain>
    </source>
</reference>
<organism evidence="1 2">
    <name type="scientific">Scutellospora calospora</name>
    <dbReference type="NCBI Taxonomy" id="85575"/>
    <lineage>
        <taxon>Eukaryota</taxon>
        <taxon>Fungi</taxon>
        <taxon>Fungi incertae sedis</taxon>
        <taxon>Mucoromycota</taxon>
        <taxon>Glomeromycotina</taxon>
        <taxon>Glomeromycetes</taxon>
        <taxon>Diversisporales</taxon>
        <taxon>Gigasporaceae</taxon>
        <taxon>Scutellospora</taxon>
    </lineage>
</organism>
<accession>A0ACA9KGN4</accession>
<dbReference type="EMBL" id="CAJVPM010001650">
    <property type="protein sequence ID" value="CAG8470775.1"/>
    <property type="molecule type" value="Genomic_DNA"/>
</dbReference>
<evidence type="ECO:0000313" key="2">
    <source>
        <dbReference type="Proteomes" id="UP000789860"/>
    </source>
</evidence>
<evidence type="ECO:0000313" key="1">
    <source>
        <dbReference type="EMBL" id="CAG8470775.1"/>
    </source>
</evidence>
<keyword evidence="2" id="KW-1185">Reference proteome</keyword>
<protein>
    <submittedName>
        <fullName evidence="1">6998_t:CDS:1</fullName>
    </submittedName>
</protein>
<proteinExistence type="predicted"/>
<dbReference type="Proteomes" id="UP000789860">
    <property type="component" value="Unassembled WGS sequence"/>
</dbReference>
<name>A0ACA9KGN4_9GLOM</name>
<feature type="non-terminal residue" evidence="1">
    <location>
        <position position="308"/>
    </location>
</feature>
<gene>
    <name evidence="1" type="ORF">SCALOS_LOCUS2016</name>
</gene>